<dbReference type="EMBL" id="JARXVC010000002">
    <property type="protein sequence ID" value="MDH6279785.1"/>
    <property type="molecule type" value="Genomic_DNA"/>
</dbReference>
<accession>A0ABT6M778</accession>
<dbReference type="Proteomes" id="UP001160334">
    <property type="component" value="Unassembled WGS sequence"/>
</dbReference>
<sequence length="66" mass="7028">MRVARSLYETTAKPATVGFAAPRTYPPTGLGAARAGDGQRVAHPDMGVQVVRPCRTYTDKLTGSHN</sequence>
<gene>
    <name evidence="1" type="ORF">M2280_000994</name>
</gene>
<evidence type="ECO:0000313" key="2">
    <source>
        <dbReference type="Proteomes" id="UP001160334"/>
    </source>
</evidence>
<protein>
    <submittedName>
        <fullName evidence="1">Uncharacterized protein</fullName>
    </submittedName>
</protein>
<organism evidence="1 2">
    <name type="scientific">Prescottella agglutinans</name>
    <dbReference type="NCBI Taxonomy" id="1644129"/>
    <lineage>
        <taxon>Bacteria</taxon>
        <taxon>Bacillati</taxon>
        <taxon>Actinomycetota</taxon>
        <taxon>Actinomycetes</taxon>
        <taxon>Mycobacteriales</taxon>
        <taxon>Nocardiaceae</taxon>
        <taxon>Prescottella</taxon>
    </lineage>
</organism>
<evidence type="ECO:0000313" key="1">
    <source>
        <dbReference type="EMBL" id="MDH6279785.1"/>
    </source>
</evidence>
<proteinExistence type="predicted"/>
<comment type="caution">
    <text evidence="1">The sequence shown here is derived from an EMBL/GenBank/DDBJ whole genome shotgun (WGS) entry which is preliminary data.</text>
</comment>
<keyword evidence="2" id="KW-1185">Reference proteome</keyword>
<reference evidence="1 2" key="1">
    <citation type="submission" date="2023-04" db="EMBL/GenBank/DDBJ databases">
        <title>Forest soil microbial communities from Buena Vista Peninsula, Colon Province, Panama.</title>
        <authorList>
            <person name="Bouskill N."/>
        </authorList>
    </citation>
    <scope>NUCLEOTIDE SEQUENCE [LARGE SCALE GENOMIC DNA]</scope>
    <source>
        <strain evidence="1 2">CFH S0262</strain>
    </source>
</reference>
<name>A0ABT6M778_9NOCA</name>